<proteinExistence type="predicted"/>
<gene>
    <name evidence="2" type="ORF">RND71_009843</name>
</gene>
<dbReference type="Proteomes" id="UP001291623">
    <property type="component" value="Unassembled WGS sequence"/>
</dbReference>
<evidence type="ECO:0000313" key="3">
    <source>
        <dbReference type="Proteomes" id="UP001291623"/>
    </source>
</evidence>
<evidence type="ECO:0000313" key="2">
    <source>
        <dbReference type="EMBL" id="KAK4370368.1"/>
    </source>
</evidence>
<feature type="region of interest" description="Disordered" evidence="1">
    <location>
        <begin position="1"/>
        <end position="40"/>
    </location>
</feature>
<protein>
    <submittedName>
        <fullName evidence="2">Uncharacterized protein</fullName>
    </submittedName>
</protein>
<evidence type="ECO:0000256" key="1">
    <source>
        <dbReference type="SAM" id="MobiDB-lite"/>
    </source>
</evidence>
<organism evidence="2 3">
    <name type="scientific">Anisodus tanguticus</name>
    <dbReference type="NCBI Taxonomy" id="243964"/>
    <lineage>
        <taxon>Eukaryota</taxon>
        <taxon>Viridiplantae</taxon>
        <taxon>Streptophyta</taxon>
        <taxon>Embryophyta</taxon>
        <taxon>Tracheophyta</taxon>
        <taxon>Spermatophyta</taxon>
        <taxon>Magnoliopsida</taxon>
        <taxon>eudicotyledons</taxon>
        <taxon>Gunneridae</taxon>
        <taxon>Pentapetalae</taxon>
        <taxon>asterids</taxon>
        <taxon>lamiids</taxon>
        <taxon>Solanales</taxon>
        <taxon>Solanaceae</taxon>
        <taxon>Solanoideae</taxon>
        <taxon>Hyoscyameae</taxon>
        <taxon>Anisodus</taxon>
    </lineage>
</organism>
<keyword evidence="3" id="KW-1185">Reference proteome</keyword>
<dbReference type="AlphaFoldDB" id="A0AAE1SJ80"/>
<reference evidence="2" key="1">
    <citation type="submission" date="2023-12" db="EMBL/GenBank/DDBJ databases">
        <title>Genome assembly of Anisodus tanguticus.</title>
        <authorList>
            <person name="Wang Y.-J."/>
        </authorList>
    </citation>
    <scope>NUCLEOTIDE SEQUENCE</scope>
    <source>
        <strain evidence="2">KB-2021</strain>
        <tissue evidence="2">Leaf</tissue>
    </source>
</reference>
<sequence>MRLRSSKKMNLESSPHPKQNPPKRNNEPTSSSDMPISVDTPHFLHQPKLQKNLANLKPMVHNEVQKAREMEPNAPRRMFVYEEINSDEDELMRIRNKKDIQAGMLGLFIHSQFFPSRVLEGPEVNSYSAFMLEYENMILVNKKEKPSGVSAKLWELDKFVNNEGQQQFSELKNDPIRVPGLKNQLMAELEIFTQEPLGKKCFHGKFIMIQFFPRS</sequence>
<comment type="caution">
    <text evidence="2">The sequence shown here is derived from an EMBL/GenBank/DDBJ whole genome shotgun (WGS) entry which is preliminary data.</text>
</comment>
<dbReference type="EMBL" id="JAVYJV010000005">
    <property type="protein sequence ID" value="KAK4370368.1"/>
    <property type="molecule type" value="Genomic_DNA"/>
</dbReference>
<name>A0AAE1SJ80_9SOLA</name>
<accession>A0AAE1SJ80</accession>